<keyword evidence="2" id="KW-0812">Transmembrane</keyword>
<dbReference type="EMBL" id="BSPL01000016">
    <property type="protein sequence ID" value="GLS70633.1"/>
    <property type="molecule type" value="Genomic_DNA"/>
</dbReference>
<keyword evidence="4" id="KW-1185">Reference proteome</keyword>
<sequence length="81" mass="8931">MPLNQKPLPESLTRLLVAPPPRAAPAEPHRTKRPAQSEDRNPAQNARHAALEATLLRGFVYGLTGIVWLVVLALTVRHLAR</sequence>
<evidence type="ECO:0000256" key="2">
    <source>
        <dbReference type="SAM" id="Phobius"/>
    </source>
</evidence>
<keyword evidence="2" id="KW-1133">Transmembrane helix</keyword>
<keyword evidence="2" id="KW-0472">Membrane</keyword>
<reference evidence="4" key="1">
    <citation type="journal article" date="2019" name="Int. J. Syst. Evol. Microbiol.">
        <title>The Global Catalogue of Microorganisms (GCM) 10K type strain sequencing project: providing services to taxonomists for standard genome sequencing and annotation.</title>
        <authorList>
            <consortium name="The Broad Institute Genomics Platform"/>
            <consortium name="The Broad Institute Genome Sequencing Center for Infectious Disease"/>
            <person name="Wu L."/>
            <person name="Ma J."/>
        </authorList>
    </citation>
    <scope>NUCLEOTIDE SEQUENCE [LARGE SCALE GENOMIC DNA]</scope>
    <source>
        <strain evidence="4">NBRC 103632</strain>
    </source>
</reference>
<feature type="region of interest" description="Disordered" evidence="1">
    <location>
        <begin position="1"/>
        <end position="47"/>
    </location>
</feature>
<accession>A0AA37WU74</accession>
<name>A0AA37WU74_9HYPH</name>
<evidence type="ECO:0000256" key="1">
    <source>
        <dbReference type="SAM" id="MobiDB-lite"/>
    </source>
</evidence>
<dbReference type="AlphaFoldDB" id="A0AA37WU74"/>
<feature type="transmembrane region" description="Helical" evidence="2">
    <location>
        <begin position="59"/>
        <end position="80"/>
    </location>
</feature>
<gene>
    <name evidence="3" type="ORF">GCM10007890_26460</name>
</gene>
<proteinExistence type="predicted"/>
<organism evidence="3 4">
    <name type="scientific">Methylobacterium tardum</name>
    <dbReference type="NCBI Taxonomy" id="374432"/>
    <lineage>
        <taxon>Bacteria</taxon>
        <taxon>Pseudomonadati</taxon>
        <taxon>Pseudomonadota</taxon>
        <taxon>Alphaproteobacteria</taxon>
        <taxon>Hyphomicrobiales</taxon>
        <taxon>Methylobacteriaceae</taxon>
        <taxon>Methylobacterium</taxon>
    </lineage>
</organism>
<dbReference type="RefSeq" id="WP_238196515.1">
    <property type="nucleotide sequence ID" value="NZ_BPQZ01000011.1"/>
</dbReference>
<evidence type="ECO:0000313" key="4">
    <source>
        <dbReference type="Proteomes" id="UP001157440"/>
    </source>
</evidence>
<evidence type="ECO:0000313" key="3">
    <source>
        <dbReference type="EMBL" id="GLS70633.1"/>
    </source>
</evidence>
<protein>
    <submittedName>
        <fullName evidence="3">Uncharacterized protein</fullName>
    </submittedName>
</protein>
<dbReference type="Proteomes" id="UP001157440">
    <property type="component" value="Unassembled WGS sequence"/>
</dbReference>
<comment type="caution">
    <text evidence="3">The sequence shown here is derived from an EMBL/GenBank/DDBJ whole genome shotgun (WGS) entry which is preliminary data.</text>
</comment>